<proteinExistence type="predicted"/>
<feature type="region of interest" description="Disordered" evidence="1">
    <location>
        <begin position="166"/>
        <end position="185"/>
    </location>
</feature>
<evidence type="ECO:0000313" key="3">
    <source>
        <dbReference type="Proteomes" id="UP000028582"/>
    </source>
</evidence>
<accession>A0A080YYP5</accession>
<sequence length="331" mass="36806">MVSTDNNPFPVSLDTQKPPPLTAMVRRRFDGVGNELSIDRVRWRKLRSYELVAGTHDAPTTADRLGAAMKAAIHEALVASVAIKRAECEGISNRQPHRLFLNPELNVAARGLSRPSSPADFAIDPLPISSMGLTVPGAEIAPEGLAPNPLEAPAEAIMDLTADDEDTEVEGDTAEGVDGPTKDEEDVTIKDEVPSSPPWSRNKLRRIERVVETEVTDAQLRTASDFVKVVPTRWQRREIRHQRKVKAGDWSEGRSRKRRHQAMCGLTRSGTQLYHAHSTKAKMVKALLRLRGYGHDCENYANVGLLTRSHHHRSTFHLLYLLRCHGRATFA</sequence>
<comment type="caution">
    <text evidence="2">The sequence shown here is derived from an EMBL/GenBank/DDBJ whole genome shotgun (WGS) entry which is preliminary data.</text>
</comment>
<gene>
    <name evidence="2" type="ORF">F444_22143</name>
</gene>
<dbReference type="AlphaFoldDB" id="A0A080YYP5"/>
<evidence type="ECO:0000256" key="1">
    <source>
        <dbReference type="SAM" id="MobiDB-lite"/>
    </source>
</evidence>
<reference evidence="2 3" key="1">
    <citation type="submission" date="2013-11" db="EMBL/GenBank/DDBJ databases">
        <title>The Genome Sequence of Phytophthora parasitica P1976.</title>
        <authorList>
            <consortium name="The Broad Institute Genomics Platform"/>
            <person name="Russ C."/>
            <person name="Tyler B."/>
            <person name="Panabieres F."/>
            <person name="Shan W."/>
            <person name="Tripathy S."/>
            <person name="Grunwald N."/>
            <person name="Machado M."/>
            <person name="Johnson C.S."/>
            <person name="Walker B."/>
            <person name="Young S."/>
            <person name="Zeng Q."/>
            <person name="Gargeya S."/>
            <person name="Fitzgerald M."/>
            <person name="Haas B."/>
            <person name="Abouelleil A."/>
            <person name="Allen A.W."/>
            <person name="Alvarado L."/>
            <person name="Arachchi H.M."/>
            <person name="Berlin A.M."/>
            <person name="Chapman S.B."/>
            <person name="Gainer-Dewar J."/>
            <person name="Goldberg J."/>
            <person name="Griggs A."/>
            <person name="Gujja S."/>
            <person name="Hansen M."/>
            <person name="Howarth C."/>
            <person name="Imamovic A."/>
            <person name="Ireland A."/>
            <person name="Larimer J."/>
            <person name="McCowan C."/>
            <person name="Murphy C."/>
            <person name="Pearson M."/>
            <person name="Poon T.W."/>
            <person name="Priest M."/>
            <person name="Roberts A."/>
            <person name="Saif S."/>
            <person name="Shea T."/>
            <person name="Sisk P."/>
            <person name="Sykes S."/>
            <person name="Wortman J."/>
            <person name="Nusbaum C."/>
            <person name="Birren B."/>
        </authorList>
    </citation>
    <scope>NUCLEOTIDE SEQUENCE [LARGE SCALE GENOMIC DNA]</scope>
    <source>
        <strain evidence="2 3">P1976</strain>
    </source>
</reference>
<protein>
    <submittedName>
        <fullName evidence="2">Uncharacterized protein</fullName>
    </submittedName>
</protein>
<dbReference type="Proteomes" id="UP000028582">
    <property type="component" value="Unassembled WGS sequence"/>
</dbReference>
<dbReference type="EMBL" id="ANJA01004086">
    <property type="protein sequence ID" value="ETO59506.1"/>
    <property type="molecule type" value="Genomic_DNA"/>
</dbReference>
<name>A0A080YYP5_PHYNI</name>
<organism evidence="2 3">
    <name type="scientific">Phytophthora nicotianae P1976</name>
    <dbReference type="NCBI Taxonomy" id="1317066"/>
    <lineage>
        <taxon>Eukaryota</taxon>
        <taxon>Sar</taxon>
        <taxon>Stramenopiles</taxon>
        <taxon>Oomycota</taxon>
        <taxon>Peronosporomycetes</taxon>
        <taxon>Peronosporales</taxon>
        <taxon>Peronosporaceae</taxon>
        <taxon>Phytophthora</taxon>
    </lineage>
</organism>
<evidence type="ECO:0000313" key="2">
    <source>
        <dbReference type="EMBL" id="ETO59506.1"/>
    </source>
</evidence>
<feature type="compositionally biased region" description="Acidic residues" evidence="1">
    <location>
        <begin position="166"/>
        <end position="175"/>
    </location>
</feature>